<evidence type="ECO:0000313" key="2">
    <source>
        <dbReference type="EMBL" id="KAK3606079.1"/>
    </source>
</evidence>
<reference evidence="2" key="3">
    <citation type="submission" date="2023-05" db="EMBL/GenBank/DDBJ databases">
        <authorList>
            <person name="Smith C.H."/>
        </authorList>
    </citation>
    <scope>NUCLEOTIDE SEQUENCE</scope>
    <source>
        <strain evidence="2">CHS0354</strain>
        <tissue evidence="2">Mantle</tissue>
    </source>
</reference>
<proteinExistence type="predicted"/>
<evidence type="ECO:0000313" key="3">
    <source>
        <dbReference type="Proteomes" id="UP001195483"/>
    </source>
</evidence>
<gene>
    <name evidence="2" type="ORF">CHS0354_006431</name>
</gene>
<name>A0AAE0TA02_9BIVA</name>
<protein>
    <submittedName>
        <fullName evidence="2">Uncharacterized protein</fullName>
    </submittedName>
</protein>
<sequence length="122" mass="13877">MPLEHNFGTDNSKRTRWKKNHSQDRKWVLAVRWVLSRGIAAVWCRAWHVALSSPGHGRLCVRECQNSILREYHQRDMLELTKNNTPMDSSEEGKGLRDAESAVTPASPNVSSPLPRPAVFCL</sequence>
<keyword evidence="3" id="KW-1185">Reference proteome</keyword>
<dbReference type="Proteomes" id="UP001195483">
    <property type="component" value="Unassembled WGS sequence"/>
</dbReference>
<accession>A0AAE0TA02</accession>
<reference evidence="2" key="2">
    <citation type="journal article" date="2021" name="Genome Biol. Evol.">
        <title>Developing a high-quality reference genome for a parasitic bivalve with doubly uniparental inheritance (Bivalvia: Unionida).</title>
        <authorList>
            <person name="Smith C.H."/>
        </authorList>
    </citation>
    <scope>NUCLEOTIDE SEQUENCE</scope>
    <source>
        <strain evidence="2">CHS0354</strain>
        <tissue evidence="2">Mantle</tissue>
    </source>
</reference>
<feature type="compositionally biased region" description="Basic and acidic residues" evidence="1">
    <location>
        <begin position="91"/>
        <end position="100"/>
    </location>
</feature>
<organism evidence="2 3">
    <name type="scientific">Potamilus streckersoni</name>
    <dbReference type="NCBI Taxonomy" id="2493646"/>
    <lineage>
        <taxon>Eukaryota</taxon>
        <taxon>Metazoa</taxon>
        <taxon>Spiralia</taxon>
        <taxon>Lophotrochozoa</taxon>
        <taxon>Mollusca</taxon>
        <taxon>Bivalvia</taxon>
        <taxon>Autobranchia</taxon>
        <taxon>Heteroconchia</taxon>
        <taxon>Palaeoheterodonta</taxon>
        <taxon>Unionida</taxon>
        <taxon>Unionoidea</taxon>
        <taxon>Unionidae</taxon>
        <taxon>Ambleminae</taxon>
        <taxon>Lampsilini</taxon>
        <taxon>Potamilus</taxon>
    </lineage>
</organism>
<evidence type="ECO:0000256" key="1">
    <source>
        <dbReference type="SAM" id="MobiDB-lite"/>
    </source>
</evidence>
<comment type="caution">
    <text evidence="2">The sequence shown here is derived from an EMBL/GenBank/DDBJ whole genome shotgun (WGS) entry which is preliminary data.</text>
</comment>
<dbReference type="EMBL" id="JAEAOA010000444">
    <property type="protein sequence ID" value="KAK3606079.1"/>
    <property type="molecule type" value="Genomic_DNA"/>
</dbReference>
<reference evidence="2" key="1">
    <citation type="journal article" date="2021" name="Genome Biol. Evol.">
        <title>A High-Quality Reference Genome for a Parasitic Bivalve with Doubly Uniparental Inheritance (Bivalvia: Unionida).</title>
        <authorList>
            <person name="Smith C.H."/>
        </authorList>
    </citation>
    <scope>NUCLEOTIDE SEQUENCE</scope>
    <source>
        <strain evidence="2">CHS0354</strain>
    </source>
</reference>
<feature type="region of interest" description="Disordered" evidence="1">
    <location>
        <begin position="79"/>
        <end position="122"/>
    </location>
</feature>
<dbReference type="AlphaFoldDB" id="A0AAE0TA02"/>